<dbReference type="PANTHER" id="PTHR24346:SF30">
    <property type="entry name" value="MATERNAL EMBRYONIC LEUCINE ZIPPER KINASE"/>
    <property type="match status" value="1"/>
</dbReference>
<dbReference type="EMBL" id="PFOX01000036">
    <property type="protein sequence ID" value="PIZ85763.1"/>
    <property type="molecule type" value="Genomic_DNA"/>
</dbReference>
<comment type="caution">
    <text evidence="4">The sequence shown here is derived from an EMBL/GenBank/DDBJ whole genome shotgun (WGS) entry which is preliminary data.</text>
</comment>
<evidence type="ECO:0000256" key="1">
    <source>
        <dbReference type="ARBA" id="ARBA00022741"/>
    </source>
</evidence>
<evidence type="ECO:0000313" key="5">
    <source>
        <dbReference type="Proteomes" id="UP000229132"/>
    </source>
</evidence>
<sequence>MEEIKLVSNKTQENNFEDKLNEFLKENGLNLEVKPRVETVETLKNSENKEFIEDYVIANDHKLATEASKIFLAYKNGDKQLLVAKENTKEDIDKLIELNNWGNKTVEEHLKEKKFNNPNVILPIETIEKNRKVYRFYEAMDMNLEKYLETHKKLPLKDGISLMMRACVGVEDLNKAGVINVDLAPLNIMLSNNNLKLIDLDGASIINDKDNIVFRNQEGNNRFTAAPELFKKNPCFDKTVDVYAAAVNLYRLIYGNWPYNIEEQTMGISFEEKTNAYKKLHEENNINFPESVPYEIQMVIRKGMSPKPENRYQSIKDFMINLLEAYNKSEKNQ</sequence>
<dbReference type="Gene3D" id="1.10.510.10">
    <property type="entry name" value="Transferase(Phosphotransferase) domain 1"/>
    <property type="match status" value="1"/>
</dbReference>
<dbReference type="AlphaFoldDB" id="A0A2J0MDQ8"/>
<name>A0A2J0MDQ8_9BACT</name>
<accession>A0A2J0MDQ8</accession>
<dbReference type="InterPro" id="IPR011009">
    <property type="entry name" value="Kinase-like_dom_sf"/>
</dbReference>
<dbReference type="GO" id="GO:0035556">
    <property type="term" value="P:intracellular signal transduction"/>
    <property type="evidence" value="ECO:0007669"/>
    <property type="project" value="TreeGrafter"/>
</dbReference>
<dbReference type="GO" id="GO:0005524">
    <property type="term" value="F:ATP binding"/>
    <property type="evidence" value="ECO:0007669"/>
    <property type="project" value="UniProtKB-KW"/>
</dbReference>
<dbReference type="Pfam" id="PF00069">
    <property type="entry name" value="Pkinase"/>
    <property type="match status" value="1"/>
</dbReference>
<dbReference type="GO" id="GO:0004674">
    <property type="term" value="F:protein serine/threonine kinase activity"/>
    <property type="evidence" value="ECO:0007669"/>
    <property type="project" value="TreeGrafter"/>
</dbReference>
<dbReference type="SUPFAM" id="SSF56112">
    <property type="entry name" value="Protein kinase-like (PK-like)"/>
    <property type="match status" value="1"/>
</dbReference>
<dbReference type="GO" id="GO:0005737">
    <property type="term" value="C:cytoplasm"/>
    <property type="evidence" value="ECO:0007669"/>
    <property type="project" value="TreeGrafter"/>
</dbReference>
<evidence type="ECO:0000259" key="3">
    <source>
        <dbReference type="PROSITE" id="PS50011"/>
    </source>
</evidence>
<dbReference type="PANTHER" id="PTHR24346">
    <property type="entry name" value="MAP/MICROTUBULE AFFINITY-REGULATING KINASE"/>
    <property type="match status" value="1"/>
</dbReference>
<keyword evidence="2" id="KW-0067">ATP-binding</keyword>
<dbReference type="InterPro" id="IPR000719">
    <property type="entry name" value="Prot_kinase_dom"/>
</dbReference>
<gene>
    <name evidence="4" type="ORF">COX94_02040</name>
</gene>
<keyword evidence="1" id="KW-0547">Nucleotide-binding</keyword>
<proteinExistence type="predicted"/>
<feature type="domain" description="Protein kinase" evidence="3">
    <location>
        <begin position="37"/>
        <end position="323"/>
    </location>
</feature>
<dbReference type="PROSITE" id="PS50011">
    <property type="entry name" value="PROTEIN_KINASE_DOM"/>
    <property type="match status" value="1"/>
</dbReference>
<evidence type="ECO:0000313" key="4">
    <source>
        <dbReference type="EMBL" id="PIZ85763.1"/>
    </source>
</evidence>
<dbReference type="SMART" id="SM00220">
    <property type="entry name" value="S_TKc"/>
    <property type="match status" value="1"/>
</dbReference>
<evidence type="ECO:0000256" key="2">
    <source>
        <dbReference type="ARBA" id="ARBA00022840"/>
    </source>
</evidence>
<organism evidence="4 5">
    <name type="scientific">Candidatus Nomurabacteria bacterium CG_4_10_14_0_2_um_filter_33_9</name>
    <dbReference type="NCBI Taxonomy" id="1974728"/>
    <lineage>
        <taxon>Bacteria</taxon>
        <taxon>Candidatus Nomuraibacteriota</taxon>
    </lineage>
</organism>
<reference evidence="5" key="1">
    <citation type="submission" date="2017-09" db="EMBL/GenBank/DDBJ databases">
        <title>Depth-based differentiation of microbial function through sediment-hosted aquifers and enrichment of novel symbionts in the deep terrestrial subsurface.</title>
        <authorList>
            <person name="Probst A.J."/>
            <person name="Ladd B."/>
            <person name="Jarett J.K."/>
            <person name="Geller-Mcgrath D.E."/>
            <person name="Sieber C.M.K."/>
            <person name="Emerson J.B."/>
            <person name="Anantharaman K."/>
            <person name="Thomas B.C."/>
            <person name="Malmstrom R."/>
            <person name="Stieglmeier M."/>
            <person name="Klingl A."/>
            <person name="Woyke T."/>
            <person name="Ryan C.M."/>
            <person name="Banfield J.F."/>
        </authorList>
    </citation>
    <scope>NUCLEOTIDE SEQUENCE [LARGE SCALE GENOMIC DNA]</scope>
</reference>
<dbReference type="Proteomes" id="UP000229132">
    <property type="component" value="Unassembled WGS sequence"/>
</dbReference>
<protein>
    <recommendedName>
        <fullName evidence="3">Protein kinase domain-containing protein</fullName>
    </recommendedName>
</protein>